<keyword evidence="3" id="KW-0328">Glycosyltransferase</keyword>
<sequence>MKKYLLVLLLIIILSLAILTRLYKLGYAPAGLYLDEAGQGYSAYSILLTGKDEFGKSFPFVFRSFTDFKTPVYIYLIVPLIPIFGLTSFTVRFPSFFFSILTFPVLYLLIRKIAPDKYTYRLSLIACLTLAISPWHILFGRTNFECNVALFFFLGGVYLFYRGLTKPWYLILSAVLFAIALPAYHAQRIITPIMVLLLFIKHRKILLSASHKKSLISAAIIGFVITIPTLSVATTPGFLARAAGLNIFSLRGQTAYGTIQNYNGTFTNLVNNKILSTSKEFASLYLAYFSPRYMFQLGDYGPRSSFPELSTFYIWQAPFYLYGLYKFIKDKKLGELKFFTLSMLIISPIPAAVTRDPYSTIRSLQMVIPLIIIITFGLISFWNLIKTKFVKSLLIFAFIGIVLYSLAKLYSSVIILNEYYRAREWDYGWQSVAETIKTLDASMDVIVDSARHGPYIELLFFLKYDPRLYVEGNFEVSTSEYYTNMNRRDNWKLGNIIIRPIDWGPDTRMKQYLIGDRLAISDAEVQKHNLKIIRDIYYPDGVLAFRIVETNPK</sequence>
<evidence type="ECO:0000256" key="8">
    <source>
        <dbReference type="SAM" id="Phobius"/>
    </source>
</evidence>
<feature type="transmembrane region" description="Helical" evidence="8">
    <location>
        <begin position="146"/>
        <end position="164"/>
    </location>
</feature>
<evidence type="ECO:0000256" key="7">
    <source>
        <dbReference type="ARBA" id="ARBA00023136"/>
    </source>
</evidence>
<evidence type="ECO:0000256" key="6">
    <source>
        <dbReference type="ARBA" id="ARBA00022989"/>
    </source>
</evidence>
<dbReference type="GO" id="GO:0009103">
    <property type="term" value="P:lipopolysaccharide biosynthetic process"/>
    <property type="evidence" value="ECO:0007669"/>
    <property type="project" value="UniProtKB-ARBA"/>
</dbReference>
<evidence type="ECO:0000256" key="2">
    <source>
        <dbReference type="ARBA" id="ARBA00022475"/>
    </source>
</evidence>
<keyword evidence="7 8" id="KW-0472">Membrane</keyword>
<accession>A0A0G0NK01</accession>
<dbReference type="GO" id="GO:0010041">
    <property type="term" value="P:response to iron(III) ion"/>
    <property type="evidence" value="ECO:0007669"/>
    <property type="project" value="TreeGrafter"/>
</dbReference>
<feature type="transmembrane region" description="Helical" evidence="8">
    <location>
        <begin position="220"/>
        <end position="240"/>
    </location>
</feature>
<gene>
    <name evidence="10" type="ORF">UT08_C0001G0085</name>
</gene>
<comment type="subcellular location">
    <subcellularLocation>
        <location evidence="1">Cell membrane</location>
        <topology evidence="1">Multi-pass membrane protein</topology>
    </subcellularLocation>
</comment>
<evidence type="ECO:0000256" key="5">
    <source>
        <dbReference type="ARBA" id="ARBA00022692"/>
    </source>
</evidence>
<name>A0A0G0NK01_9BACT</name>
<dbReference type="InterPro" id="IPR038731">
    <property type="entry name" value="RgtA/B/C-like"/>
</dbReference>
<keyword evidence="5 8" id="KW-0812">Transmembrane</keyword>
<dbReference type="PANTHER" id="PTHR33908:SF3">
    <property type="entry name" value="UNDECAPRENYL PHOSPHATE-ALPHA-4-AMINO-4-DEOXY-L-ARABINOSE ARABINOSYL TRANSFERASE"/>
    <property type="match status" value="1"/>
</dbReference>
<comment type="caution">
    <text evidence="10">The sequence shown here is derived from an EMBL/GenBank/DDBJ whole genome shotgun (WGS) entry which is preliminary data.</text>
</comment>
<feature type="transmembrane region" description="Helical" evidence="8">
    <location>
        <begin position="72"/>
        <end position="89"/>
    </location>
</feature>
<feature type="transmembrane region" description="Helical" evidence="8">
    <location>
        <begin position="170"/>
        <end position="199"/>
    </location>
</feature>
<dbReference type="AlphaFoldDB" id="A0A0G0NK01"/>
<reference evidence="10 11" key="1">
    <citation type="journal article" date="2015" name="Nature">
        <title>rRNA introns, odd ribosomes, and small enigmatic genomes across a large radiation of phyla.</title>
        <authorList>
            <person name="Brown C.T."/>
            <person name="Hug L.A."/>
            <person name="Thomas B.C."/>
            <person name="Sharon I."/>
            <person name="Castelle C.J."/>
            <person name="Singh A."/>
            <person name="Wilkins M.J."/>
            <person name="Williams K.H."/>
            <person name="Banfield J.F."/>
        </authorList>
    </citation>
    <scope>NUCLEOTIDE SEQUENCE [LARGE SCALE GENOMIC DNA]</scope>
</reference>
<feature type="transmembrane region" description="Helical" evidence="8">
    <location>
        <begin position="96"/>
        <end position="114"/>
    </location>
</feature>
<protein>
    <recommendedName>
        <fullName evidence="9">Glycosyltransferase RgtA/B/C/D-like domain-containing protein</fullName>
    </recommendedName>
</protein>
<evidence type="ECO:0000256" key="3">
    <source>
        <dbReference type="ARBA" id="ARBA00022676"/>
    </source>
</evidence>
<dbReference type="Pfam" id="PF13231">
    <property type="entry name" value="PMT_2"/>
    <property type="match status" value="1"/>
</dbReference>
<feature type="transmembrane region" description="Helical" evidence="8">
    <location>
        <begin position="392"/>
        <end position="411"/>
    </location>
</feature>
<dbReference type="EMBL" id="LBVL01000001">
    <property type="protein sequence ID" value="KKQ86219.1"/>
    <property type="molecule type" value="Genomic_DNA"/>
</dbReference>
<keyword evidence="2" id="KW-1003">Cell membrane</keyword>
<dbReference type="Proteomes" id="UP000034081">
    <property type="component" value="Unassembled WGS sequence"/>
</dbReference>
<evidence type="ECO:0000259" key="9">
    <source>
        <dbReference type="Pfam" id="PF13231"/>
    </source>
</evidence>
<evidence type="ECO:0000256" key="4">
    <source>
        <dbReference type="ARBA" id="ARBA00022679"/>
    </source>
</evidence>
<evidence type="ECO:0000313" key="10">
    <source>
        <dbReference type="EMBL" id="KKQ86219.1"/>
    </source>
</evidence>
<feature type="transmembrane region" description="Helical" evidence="8">
    <location>
        <begin position="120"/>
        <end position="139"/>
    </location>
</feature>
<proteinExistence type="predicted"/>
<keyword evidence="4" id="KW-0808">Transferase</keyword>
<organism evidence="10 11">
    <name type="scientific">Candidatus Woesebacteria bacterium GW2011_GWB1_38_8</name>
    <dbReference type="NCBI Taxonomy" id="1618570"/>
    <lineage>
        <taxon>Bacteria</taxon>
        <taxon>Candidatus Woeseibacteriota</taxon>
    </lineage>
</organism>
<dbReference type="STRING" id="1618570.UT08_C0001G0085"/>
<dbReference type="PANTHER" id="PTHR33908">
    <property type="entry name" value="MANNOSYLTRANSFERASE YKCB-RELATED"/>
    <property type="match status" value="1"/>
</dbReference>
<keyword evidence="6 8" id="KW-1133">Transmembrane helix</keyword>
<dbReference type="GO" id="GO:0016763">
    <property type="term" value="F:pentosyltransferase activity"/>
    <property type="evidence" value="ECO:0007669"/>
    <property type="project" value="TreeGrafter"/>
</dbReference>
<feature type="transmembrane region" description="Helical" evidence="8">
    <location>
        <begin position="335"/>
        <end position="354"/>
    </location>
</feature>
<feature type="domain" description="Glycosyltransferase RgtA/B/C/D-like" evidence="9">
    <location>
        <begin position="69"/>
        <end position="230"/>
    </location>
</feature>
<dbReference type="GO" id="GO:0005886">
    <property type="term" value="C:plasma membrane"/>
    <property type="evidence" value="ECO:0007669"/>
    <property type="project" value="UniProtKB-SubCell"/>
</dbReference>
<feature type="transmembrane region" description="Helical" evidence="8">
    <location>
        <begin position="366"/>
        <end position="385"/>
    </location>
</feature>
<evidence type="ECO:0000256" key="1">
    <source>
        <dbReference type="ARBA" id="ARBA00004651"/>
    </source>
</evidence>
<dbReference type="InterPro" id="IPR050297">
    <property type="entry name" value="LipidA_mod_glycosyltrf_83"/>
</dbReference>
<evidence type="ECO:0000313" key="11">
    <source>
        <dbReference type="Proteomes" id="UP000034081"/>
    </source>
</evidence>